<accession>A0ABZ2U015</accession>
<evidence type="ECO:0000256" key="1">
    <source>
        <dbReference type="ARBA" id="ARBA00004141"/>
    </source>
</evidence>
<dbReference type="EMBL" id="CP136137">
    <property type="protein sequence ID" value="WYY07048.1"/>
    <property type="molecule type" value="Genomic_DNA"/>
</dbReference>
<dbReference type="Pfam" id="PF02254">
    <property type="entry name" value="TrkA_N"/>
    <property type="match status" value="1"/>
</dbReference>
<dbReference type="SUPFAM" id="SSF51735">
    <property type="entry name" value="NAD(P)-binding Rossmann-fold domains"/>
    <property type="match status" value="1"/>
</dbReference>
<keyword evidence="6 8" id="KW-0472">Membrane</keyword>
<dbReference type="PANTHER" id="PTHR42751:SF1">
    <property type="entry name" value="CATION_PROTON ANTIPORTER YBAL-RELATED"/>
    <property type="match status" value="1"/>
</dbReference>
<dbReference type="Gene3D" id="3.40.50.720">
    <property type="entry name" value="NAD(P)-binding Rossmann-like Domain"/>
    <property type="match status" value="1"/>
</dbReference>
<evidence type="ECO:0000256" key="4">
    <source>
        <dbReference type="ARBA" id="ARBA00022692"/>
    </source>
</evidence>
<evidence type="ECO:0000256" key="2">
    <source>
        <dbReference type="ARBA" id="ARBA00005551"/>
    </source>
</evidence>
<keyword evidence="11" id="KW-1185">Reference proteome</keyword>
<feature type="transmembrane region" description="Helical" evidence="8">
    <location>
        <begin position="169"/>
        <end position="189"/>
    </location>
</feature>
<comment type="similarity">
    <text evidence="2">Belongs to the monovalent cation:proton antiporter 2 (CPA2) transporter (TC 2.A.37) family.</text>
</comment>
<feature type="transmembrane region" description="Helical" evidence="8">
    <location>
        <begin position="301"/>
        <end position="320"/>
    </location>
</feature>
<dbReference type="Pfam" id="PF00999">
    <property type="entry name" value="Na_H_Exchanger"/>
    <property type="match status" value="1"/>
</dbReference>
<name>A0ABZ2U015_9ACTN</name>
<dbReference type="Proteomes" id="UP001479933">
    <property type="component" value="Chromosome"/>
</dbReference>
<feature type="region of interest" description="Disordered" evidence="7">
    <location>
        <begin position="519"/>
        <end position="572"/>
    </location>
</feature>
<dbReference type="RefSeq" id="WP_084247631.1">
    <property type="nucleotide sequence ID" value="NZ_CP136137.1"/>
</dbReference>
<feature type="transmembrane region" description="Helical" evidence="8">
    <location>
        <begin position="140"/>
        <end position="163"/>
    </location>
</feature>
<sequence length="572" mass="61527">MHLIATYVAVVFACGLVAKVVRLPPLIGFLGAGFLLEASHVEKITGVDEVAEIGVMLLLFAIGLQLDVTSLIKKEVWLNSGLHIIVMSVVGTGFVAGLMALGFVAPEDFRVAIAIAVALSFSSTIVAVKVLQERGDEQALYGRIVIGVLVMQDIAAVVLISASSGEMPSPWALGLVVVLPLIGWAGKYWSRIGHGEMEMLFGIGMALIPGYLLFTSVGLSGSLGALMMGVLLARRPGADQLSNALFRVKDLLLVAFFVSIGFHGIPTWANVAVGLSLLLLVPVQAFCYWGLLWLFGLRNRTAVLATLALANYSEFALIVAELGAEDGWLSESWLLTLVIAVSGGFVLAGVMNPTSVSAVSAFARRLPTRPPERIHPEDRLIDIGDAEAIVLGMGRVGSSAYRQLSQEHGYRVLGVEHDPNRTKQLVDRGYQVLEADATDYDFWARVVDTGNIKVIMLAMPAQYANIEALRELRRVGDGEAVVASVALYREDVQELEDMGIDVVILLYHGAGEALADRAVAAADGDPPPRTESDRPVGRHQRDPRAHGRHEATTRWTGAREARVRDDLRSGDG</sequence>
<evidence type="ECO:0000256" key="8">
    <source>
        <dbReference type="SAM" id="Phobius"/>
    </source>
</evidence>
<comment type="subcellular location">
    <subcellularLocation>
        <location evidence="1">Membrane</location>
        <topology evidence="1">Multi-pass membrane protein</topology>
    </subcellularLocation>
</comment>
<protein>
    <submittedName>
        <fullName evidence="10">Cation:proton antiporter family protein</fullName>
    </submittedName>
</protein>
<dbReference type="PANTHER" id="PTHR42751">
    <property type="entry name" value="SODIUM/HYDROGEN EXCHANGER FAMILY/TRKA DOMAIN PROTEIN"/>
    <property type="match status" value="1"/>
</dbReference>
<evidence type="ECO:0000259" key="9">
    <source>
        <dbReference type="PROSITE" id="PS51201"/>
    </source>
</evidence>
<feature type="transmembrane region" description="Helical" evidence="8">
    <location>
        <begin position="210"/>
        <end position="232"/>
    </location>
</feature>
<feature type="domain" description="RCK N-terminal" evidence="9">
    <location>
        <begin position="385"/>
        <end position="504"/>
    </location>
</feature>
<evidence type="ECO:0000256" key="5">
    <source>
        <dbReference type="ARBA" id="ARBA00022989"/>
    </source>
</evidence>
<feature type="transmembrane region" description="Helical" evidence="8">
    <location>
        <begin position="84"/>
        <end position="105"/>
    </location>
</feature>
<evidence type="ECO:0000313" key="11">
    <source>
        <dbReference type="Proteomes" id="UP001479933"/>
    </source>
</evidence>
<evidence type="ECO:0000313" key="10">
    <source>
        <dbReference type="EMBL" id="WYY07048.1"/>
    </source>
</evidence>
<dbReference type="InterPro" id="IPR003148">
    <property type="entry name" value="RCK_N"/>
</dbReference>
<keyword evidence="4 8" id="KW-0812">Transmembrane</keyword>
<dbReference type="PROSITE" id="PS51201">
    <property type="entry name" value="RCK_N"/>
    <property type="match status" value="1"/>
</dbReference>
<feature type="transmembrane region" description="Helical" evidence="8">
    <location>
        <begin position="272"/>
        <end position="295"/>
    </location>
</feature>
<evidence type="ECO:0000256" key="3">
    <source>
        <dbReference type="ARBA" id="ARBA00022448"/>
    </source>
</evidence>
<feature type="transmembrane region" description="Helical" evidence="8">
    <location>
        <begin position="111"/>
        <end position="128"/>
    </location>
</feature>
<reference evidence="10 11" key="1">
    <citation type="journal article" date="2023" name="Virus Evol.">
        <title>Computational host range prediction-The good, the bad, and the ugly.</title>
        <authorList>
            <person name="Howell A.A."/>
            <person name="Versoza C.J."/>
            <person name="Pfeifer S.P."/>
        </authorList>
    </citation>
    <scope>NUCLEOTIDE SEQUENCE [LARGE SCALE GENOMIC DNA]</scope>
    <source>
        <strain evidence="10 11">1610/1b</strain>
    </source>
</reference>
<proteinExistence type="inferred from homology"/>
<evidence type="ECO:0000256" key="6">
    <source>
        <dbReference type="ARBA" id="ARBA00023136"/>
    </source>
</evidence>
<gene>
    <name evidence="10" type="ORF">RVF87_18800</name>
</gene>
<organism evidence="10 11">
    <name type="scientific">Gordonia hydrophobica</name>
    <dbReference type="NCBI Taxonomy" id="40516"/>
    <lineage>
        <taxon>Bacteria</taxon>
        <taxon>Bacillati</taxon>
        <taxon>Actinomycetota</taxon>
        <taxon>Actinomycetes</taxon>
        <taxon>Mycobacteriales</taxon>
        <taxon>Gordoniaceae</taxon>
        <taxon>Gordonia</taxon>
    </lineage>
</organism>
<feature type="transmembrane region" description="Helical" evidence="8">
    <location>
        <begin position="53"/>
        <end position="72"/>
    </location>
</feature>
<dbReference type="InterPro" id="IPR006153">
    <property type="entry name" value="Cation/H_exchanger_TM"/>
</dbReference>
<feature type="compositionally biased region" description="Basic and acidic residues" evidence="7">
    <location>
        <begin position="526"/>
        <end position="572"/>
    </location>
</feature>
<feature type="transmembrane region" description="Helical" evidence="8">
    <location>
        <begin position="332"/>
        <end position="351"/>
    </location>
</feature>
<keyword evidence="3" id="KW-0813">Transport</keyword>
<dbReference type="Gene3D" id="1.20.1530.20">
    <property type="match status" value="1"/>
</dbReference>
<evidence type="ECO:0000256" key="7">
    <source>
        <dbReference type="SAM" id="MobiDB-lite"/>
    </source>
</evidence>
<keyword evidence="5 8" id="KW-1133">Transmembrane helix</keyword>
<dbReference type="InterPro" id="IPR036291">
    <property type="entry name" value="NAD(P)-bd_dom_sf"/>
</dbReference>
<dbReference type="InterPro" id="IPR038770">
    <property type="entry name" value="Na+/solute_symporter_sf"/>
</dbReference>